<dbReference type="Proteomes" id="UP000070319">
    <property type="component" value="Unassembled WGS sequence"/>
</dbReference>
<proteinExistence type="predicted"/>
<evidence type="ECO:0000313" key="1">
    <source>
        <dbReference type="EMBL" id="KXT42376.1"/>
    </source>
</evidence>
<dbReference type="EMBL" id="LTDF01000166">
    <property type="protein sequence ID" value="KXT42376.1"/>
    <property type="molecule type" value="Genomic_DNA"/>
</dbReference>
<sequence>MEKSKIIKKAFHVFKNLCLEKQQKGRTFVCIQTKLLKRHQLWKNI</sequence>
<organism evidence="1">
    <name type="scientific">Bacteroides intestinalis</name>
    <dbReference type="NCBI Taxonomy" id="329854"/>
    <lineage>
        <taxon>Bacteria</taxon>
        <taxon>Pseudomonadati</taxon>
        <taxon>Bacteroidota</taxon>
        <taxon>Bacteroidia</taxon>
        <taxon>Bacteroidales</taxon>
        <taxon>Bacteroidaceae</taxon>
        <taxon>Bacteroides</taxon>
    </lineage>
</organism>
<comment type="caution">
    <text evidence="1">The sequence shown here is derived from an EMBL/GenBank/DDBJ whole genome shotgun (WGS) entry which is preliminary data.</text>
</comment>
<accession>A0A139KTA8</accession>
<reference evidence="1 2" key="1">
    <citation type="submission" date="2016-02" db="EMBL/GenBank/DDBJ databases">
        <authorList>
            <person name="Wen L."/>
            <person name="He K."/>
            <person name="Yang H."/>
        </authorList>
    </citation>
    <scope>NUCLEOTIDE SEQUENCE [LARGE SCALE GENOMIC DNA]</scope>
    <source>
        <strain evidence="1 2">KLE1704</strain>
    </source>
</reference>
<evidence type="ECO:0000313" key="2">
    <source>
        <dbReference type="Proteomes" id="UP000070319"/>
    </source>
</evidence>
<dbReference type="AlphaFoldDB" id="A0A139KTA8"/>
<protein>
    <submittedName>
        <fullName evidence="1">Uncharacterized protein</fullName>
    </submittedName>
</protein>
<name>A0A139KTA8_9BACE</name>
<gene>
    <name evidence="1" type="ORF">HMPREF2531_04737</name>
</gene>